<name>A0A935MS92_9RHOO</name>
<gene>
    <name evidence="1" type="ORF">IPJ38_19095</name>
</gene>
<dbReference type="AlphaFoldDB" id="A0A935MS92"/>
<evidence type="ECO:0000313" key="2">
    <source>
        <dbReference type="Proteomes" id="UP000739411"/>
    </source>
</evidence>
<dbReference type="Proteomes" id="UP000739411">
    <property type="component" value="Unassembled WGS sequence"/>
</dbReference>
<proteinExistence type="predicted"/>
<sequence>MARRILAAAAWLVGSAAILIAAAALLCPGGRCRLPQIDTSGLALVNGWRSNGLDTFLAPLPGLAHCGFYFPWLF</sequence>
<comment type="caution">
    <text evidence="1">The sequence shown here is derived from an EMBL/GenBank/DDBJ whole genome shotgun (WGS) entry which is preliminary data.</text>
</comment>
<dbReference type="EMBL" id="JADJMS010000047">
    <property type="protein sequence ID" value="MBK7416883.1"/>
    <property type="molecule type" value="Genomic_DNA"/>
</dbReference>
<evidence type="ECO:0000313" key="1">
    <source>
        <dbReference type="EMBL" id="MBK7416883.1"/>
    </source>
</evidence>
<accession>A0A935MS92</accession>
<organism evidence="1 2">
    <name type="scientific">Candidatus Dechloromonas phosphorivorans</name>
    <dbReference type="NCBI Taxonomy" id="2899244"/>
    <lineage>
        <taxon>Bacteria</taxon>
        <taxon>Pseudomonadati</taxon>
        <taxon>Pseudomonadota</taxon>
        <taxon>Betaproteobacteria</taxon>
        <taxon>Rhodocyclales</taxon>
        <taxon>Azonexaceae</taxon>
        <taxon>Dechloromonas</taxon>
    </lineage>
</organism>
<protein>
    <submittedName>
        <fullName evidence="1">Uncharacterized protein</fullName>
    </submittedName>
</protein>
<reference evidence="1 2" key="1">
    <citation type="submission" date="2020-10" db="EMBL/GenBank/DDBJ databases">
        <title>Connecting structure to function with the recovery of over 1000 high-quality activated sludge metagenome-assembled genomes encoding full-length rRNA genes using long-read sequencing.</title>
        <authorList>
            <person name="Singleton C.M."/>
            <person name="Petriglieri F."/>
            <person name="Kristensen J.M."/>
            <person name="Kirkegaard R.H."/>
            <person name="Michaelsen T.Y."/>
            <person name="Andersen M.H."/>
            <person name="Karst S.M."/>
            <person name="Dueholm M.S."/>
            <person name="Nielsen P.H."/>
            <person name="Albertsen M."/>
        </authorList>
    </citation>
    <scope>NUCLEOTIDE SEQUENCE [LARGE SCALE GENOMIC DNA]</scope>
    <source>
        <strain evidence="1">EsbW_18-Q3-R4-48_BATAC.463</strain>
    </source>
</reference>